<evidence type="ECO:0000256" key="10">
    <source>
        <dbReference type="RuleBase" id="RU361174"/>
    </source>
</evidence>
<dbReference type="InterPro" id="IPR044846">
    <property type="entry name" value="GH10"/>
</dbReference>
<dbReference type="PROSITE" id="PS00591">
    <property type="entry name" value="GH10_1"/>
    <property type="match status" value="1"/>
</dbReference>
<gene>
    <name evidence="13" type="ORF">HK097_007269</name>
</gene>
<dbReference type="SUPFAM" id="SSF51445">
    <property type="entry name" value="(Trans)glycosidases"/>
    <property type="match status" value="1"/>
</dbReference>
<dbReference type="PANTHER" id="PTHR31490:SF88">
    <property type="entry name" value="BETA-XYLANASE"/>
    <property type="match status" value="1"/>
</dbReference>
<dbReference type="PRINTS" id="PR00134">
    <property type="entry name" value="GLHYDRLASE10"/>
</dbReference>
<protein>
    <recommendedName>
        <fullName evidence="10">Beta-xylanase</fullName>
        <ecNumber evidence="10">3.2.1.8</ecNumber>
    </recommendedName>
</protein>
<evidence type="ECO:0000313" key="14">
    <source>
        <dbReference type="Proteomes" id="UP001212841"/>
    </source>
</evidence>
<comment type="caution">
    <text evidence="13">The sequence shown here is derived from an EMBL/GenBank/DDBJ whole genome shotgun (WGS) entry which is preliminary data.</text>
</comment>
<dbReference type="GO" id="GO:0045493">
    <property type="term" value="P:xylan catabolic process"/>
    <property type="evidence" value="ECO:0007669"/>
    <property type="project" value="UniProtKB-KW"/>
</dbReference>
<evidence type="ECO:0000256" key="2">
    <source>
        <dbReference type="ARBA" id="ARBA00007495"/>
    </source>
</evidence>
<feature type="signal peptide" evidence="11">
    <location>
        <begin position="1"/>
        <end position="20"/>
    </location>
</feature>
<keyword evidence="5 10" id="KW-0378">Hydrolase</keyword>
<keyword evidence="3" id="KW-0858">Xylan degradation</keyword>
<dbReference type="PROSITE" id="PS51760">
    <property type="entry name" value="GH10_2"/>
    <property type="match status" value="1"/>
</dbReference>
<keyword evidence="7 10" id="KW-0326">Glycosidase</keyword>
<accession>A0AAD5SEX3</accession>
<evidence type="ECO:0000259" key="12">
    <source>
        <dbReference type="PROSITE" id="PS51760"/>
    </source>
</evidence>
<dbReference type="GO" id="GO:0031176">
    <property type="term" value="F:endo-1,4-beta-xylanase activity"/>
    <property type="evidence" value="ECO:0007669"/>
    <property type="project" value="UniProtKB-EC"/>
</dbReference>
<dbReference type="InterPro" id="IPR017853">
    <property type="entry name" value="GH"/>
</dbReference>
<dbReference type="InterPro" id="IPR031158">
    <property type="entry name" value="GH10_AS"/>
</dbReference>
<dbReference type="EMBL" id="JADGJD010000366">
    <property type="protein sequence ID" value="KAJ3051703.1"/>
    <property type="molecule type" value="Genomic_DNA"/>
</dbReference>
<keyword evidence="4 11" id="KW-0732">Signal</keyword>
<evidence type="ECO:0000256" key="7">
    <source>
        <dbReference type="ARBA" id="ARBA00023295"/>
    </source>
</evidence>
<feature type="domain" description="GH10" evidence="12">
    <location>
        <begin position="21"/>
        <end position="339"/>
    </location>
</feature>
<feature type="chain" id="PRO_5042097933" description="Beta-xylanase" evidence="11">
    <location>
        <begin position="21"/>
        <end position="617"/>
    </location>
</feature>
<organism evidence="13 14">
    <name type="scientific">Rhizophlyctis rosea</name>
    <dbReference type="NCBI Taxonomy" id="64517"/>
    <lineage>
        <taxon>Eukaryota</taxon>
        <taxon>Fungi</taxon>
        <taxon>Fungi incertae sedis</taxon>
        <taxon>Chytridiomycota</taxon>
        <taxon>Chytridiomycota incertae sedis</taxon>
        <taxon>Chytridiomycetes</taxon>
        <taxon>Rhizophlyctidales</taxon>
        <taxon>Rhizophlyctidaceae</taxon>
        <taxon>Rhizophlyctis</taxon>
    </lineage>
</organism>
<dbReference type="Gene3D" id="2.60.120.430">
    <property type="entry name" value="Galactose-binding lectin"/>
    <property type="match status" value="1"/>
</dbReference>
<dbReference type="Gene3D" id="3.20.20.80">
    <property type="entry name" value="Glycosidases"/>
    <property type="match status" value="1"/>
</dbReference>
<dbReference type="PANTHER" id="PTHR31490">
    <property type="entry name" value="GLYCOSYL HYDROLASE"/>
    <property type="match status" value="1"/>
</dbReference>
<keyword evidence="14" id="KW-1185">Reference proteome</keyword>
<feature type="active site" description="Nucleophile" evidence="9">
    <location>
        <position position="268"/>
    </location>
</feature>
<evidence type="ECO:0000256" key="11">
    <source>
        <dbReference type="SAM" id="SignalP"/>
    </source>
</evidence>
<keyword evidence="8 10" id="KW-0624">Polysaccharide degradation</keyword>
<evidence type="ECO:0000313" key="13">
    <source>
        <dbReference type="EMBL" id="KAJ3051703.1"/>
    </source>
</evidence>
<sequence>MLVSSTAAALALSLVGSASAAASYQYFRDAAANTNKTGSPFLVGSAIYPDCYNDWNCAQFMRGHMNVLVAENDCKFYAVHPSKDVYNFAACDKVVDVATKNNQLFRGHNVLWKDVNYSPWLANLDVPTLNATFYDHIEKVLTHYKSKAFAWDVVNEAVDDSSTADNPILRTDWVWYQTGADWVERAFRHARSVDPSAKLFYNDYNIENTNAKADAVLKFITDLKSRGVPIDGVGMQMHVQTNWYPSASRLAQLFTAYQNIGVEVHITELDIKCIAPCDLNAQGVAARTIVQACAEHDNCKALLTWGITDKYTWIDSTSKPLLLNETYGAKPFFTEMLAALNSVAVPGGAVSTLEPLPKPAPVVSGSAGPNDLPVAQGSGLSSGWQNWSWGTSADLNFAGPPSAPVGASVIKAEMTNYGGLSFKGAIFGNNGYETIYFRVAAPVKPNASIRVEDTVSGVNSALTPLSTACQGDITVDSWANCKLDLAGLGTSAWNRISFMSHTTTAQTIYVADVFVKKIAPVTTTTTTTVAPTPTCQAVTSTVTSVSTSVVPTTITSVSTSVVPTTVTEVSTSFVPTTITSISRTTLTQTSTSTSTVTATVTATPTPRTPGLGLGVCL</sequence>
<evidence type="ECO:0000256" key="3">
    <source>
        <dbReference type="ARBA" id="ARBA00022651"/>
    </source>
</evidence>
<reference evidence="13" key="1">
    <citation type="submission" date="2020-05" db="EMBL/GenBank/DDBJ databases">
        <title>Phylogenomic resolution of chytrid fungi.</title>
        <authorList>
            <person name="Stajich J.E."/>
            <person name="Amses K."/>
            <person name="Simmons R."/>
            <person name="Seto K."/>
            <person name="Myers J."/>
            <person name="Bonds A."/>
            <person name="Quandt C.A."/>
            <person name="Barry K."/>
            <person name="Liu P."/>
            <person name="Grigoriev I."/>
            <person name="Longcore J.E."/>
            <person name="James T.Y."/>
        </authorList>
    </citation>
    <scope>NUCLEOTIDE SEQUENCE</scope>
    <source>
        <strain evidence="13">JEL0318</strain>
    </source>
</reference>
<evidence type="ECO:0000256" key="9">
    <source>
        <dbReference type="PROSITE-ProRule" id="PRU10061"/>
    </source>
</evidence>
<evidence type="ECO:0000256" key="4">
    <source>
        <dbReference type="ARBA" id="ARBA00022729"/>
    </source>
</evidence>
<dbReference type="AlphaFoldDB" id="A0AAD5SEX3"/>
<keyword evidence="6 10" id="KW-0119">Carbohydrate metabolism</keyword>
<proteinExistence type="inferred from homology"/>
<evidence type="ECO:0000256" key="6">
    <source>
        <dbReference type="ARBA" id="ARBA00023277"/>
    </source>
</evidence>
<dbReference type="Pfam" id="PF00331">
    <property type="entry name" value="Glyco_hydro_10"/>
    <property type="match status" value="1"/>
</dbReference>
<comment type="catalytic activity">
    <reaction evidence="1 10">
        <text>Endohydrolysis of (1-&gt;4)-beta-D-xylosidic linkages in xylans.</text>
        <dbReference type="EC" id="3.2.1.8"/>
    </reaction>
</comment>
<evidence type="ECO:0000256" key="5">
    <source>
        <dbReference type="ARBA" id="ARBA00022801"/>
    </source>
</evidence>
<dbReference type="Proteomes" id="UP001212841">
    <property type="component" value="Unassembled WGS sequence"/>
</dbReference>
<evidence type="ECO:0000256" key="8">
    <source>
        <dbReference type="ARBA" id="ARBA00023326"/>
    </source>
</evidence>
<comment type="similarity">
    <text evidence="2 10">Belongs to the glycosyl hydrolase 10 (cellulase F) family.</text>
</comment>
<dbReference type="EC" id="3.2.1.8" evidence="10"/>
<evidence type="ECO:0000256" key="1">
    <source>
        <dbReference type="ARBA" id="ARBA00000681"/>
    </source>
</evidence>
<name>A0AAD5SEX3_9FUNG</name>
<dbReference type="SMART" id="SM00633">
    <property type="entry name" value="Glyco_10"/>
    <property type="match status" value="1"/>
</dbReference>
<dbReference type="InterPro" id="IPR001000">
    <property type="entry name" value="GH10_dom"/>
</dbReference>